<name>A0A401TM08_CHIPU</name>
<organism evidence="1 2">
    <name type="scientific">Chiloscyllium punctatum</name>
    <name type="common">Brownbanded bambooshark</name>
    <name type="synonym">Hemiscyllium punctatum</name>
    <dbReference type="NCBI Taxonomy" id="137246"/>
    <lineage>
        <taxon>Eukaryota</taxon>
        <taxon>Metazoa</taxon>
        <taxon>Chordata</taxon>
        <taxon>Craniata</taxon>
        <taxon>Vertebrata</taxon>
        <taxon>Chondrichthyes</taxon>
        <taxon>Elasmobranchii</taxon>
        <taxon>Galeomorphii</taxon>
        <taxon>Galeoidea</taxon>
        <taxon>Orectolobiformes</taxon>
        <taxon>Hemiscylliidae</taxon>
        <taxon>Chiloscyllium</taxon>
    </lineage>
</organism>
<dbReference type="STRING" id="137246.A0A401TM08"/>
<dbReference type="AlphaFoldDB" id="A0A401TM08"/>
<gene>
    <name evidence="1" type="ORF">chiPu_0027974</name>
</gene>
<evidence type="ECO:0000313" key="1">
    <source>
        <dbReference type="EMBL" id="GCC43659.1"/>
    </source>
</evidence>
<dbReference type="EMBL" id="BEZZ01119195">
    <property type="protein sequence ID" value="GCC43659.1"/>
    <property type="molecule type" value="Genomic_DNA"/>
</dbReference>
<keyword evidence="2" id="KW-1185">Reference proteome</keyword>
<dbReference type="Proteomes" id="UP000287033">
    <property type="component" value="Unassembled WGS sequence"/>
</dbReference>
<feature type="non-terminal residue" evidence="1">
    <location>
        <position position="52"/>
    </location>
</feature>
<evidence type="ECO:0000313" key="2">
    <source>
        <dbReference type="Proteomes" id="UP000287033"/>
    </source>
</evidence>
<accession>A0A401TM08</accession>
<sequence>MIDRKGGPGCDGAHVAVSLCVTFPFLTLQFPDETLRSSELLNMIVAVIDSAQ</sequence>
<comment type="caution">
    <text evidence="1">The sequence shown here is derived from an EMBL/GenBank/DDBJ whole genome shotgun (WGS) entry which is preliminary data.</text>
</comment>
<protein>
    <submittedName>
        <fullName evidence="1">Uncharacterized protein</fullName>
    </submittedName>
</protein>
<proteinExistence type="predicted"/>
<reference evidence="1 2" key="1">
    <citation type="journal article" date="2018" name="Nat. Ecol. Evol.">
        <title>Shark genomes provide insights into elasmobranch evolution and the origin of vertebrates.</title>
        <authorList>
            <person name="Hara Y"/>
            <person name="Yamaguchi K"/>
            <person name="Onimaru K"/>
            <person name="Kadota M"/>
            <person name="Koyanagi M"/>
            <person name="Keeley SD"/>
            <person name="Tatsumi K"/>
            <person name="Tanaka K"/>
            <person name="Motone F"/>
            <person name="Kageyama Y"/>
            <person name="Nozu R"/>
            <person name="Adachi N"/>
            <person name="Nishimura O"/>
            <person name="Nakagawa R"/>
            <person name="Tanegashima C"/>
            <person name="Kiyatake I"/>
            <person name="Matsumoto R"/>
            <person name="Murakumo K"/>
            <person name="Nishida K"/>
            <person name="Terakita A"/>
            <person name="Kuratani S"/>
            <person name="Sato K"/>
            <person name="Hyodo S Kuraku.S."/>
        </authorList>
    </citation>
    <scope>NUCLEOTIDE SEQUENCE [LARGE SCALE GENOMIC DNA]</scope>
</reference>